<dbReference type="KEGG" id="pfp:PFL1_04335"/>
<evidence type="ECO:0000313" key="6">
    <source>
        <dbReference type="EMBL" id="EPQ28008.1"/>
    </source>
</evidence>
<evidence type="ECO:0000259" key="5">
    <source>
        <dbReference type="PROSITE" id="PS50304"/>
    </source>
</evidence>
<dbReference type="GO" id="GO:0005737">
    <property type="term" value="C:cytoplasm"/>
    <property type="evidence" value="ECO:0007669"/>
    <property type="project" value="InterPro"/>
</dbReference>
<feature type="compositionally biased region" description="Low complexity" evidence="4">
    <location>
        <begin position="217"/>
        <end position="227"/>
    </location>
</feature>
<feature type="domain" description="Tudor" evidence="5">
    <location>
        <begin position="97"/>
        <end position="159"/>
    </location>
</feature>
<keyword evidence="3" id="KW-0539">Nucleus</keyword>
<feature type="compositionally biased region" description="Low complexity" evidence="4">
    <location>
        <begin position="58"/>
        <end position="83"/>
    </location>
</feature>
<proteinExistence type="inferred from homology"/>
<dbReference type="PANTHER" id="PTHR46297">
    <property type="entry name" value="ZINC FINGER CCCH-TYPE WITH G PATCH DOMAIN-CONTAINING PROTEIN"/>
    <property type="match status" value="1"/>
</dbReference>
<dbReference type="OrthoDB" id="79171at2759"/>
<dbReference type="InterPro" id="IPR014002">
    <property type="entry name" value="Agenet_dom_plant"/>
</dbReference>
<comment type="subcellular location">
    <subcellularLocation>
        <location evidence="1">Nucleus</location>
        <location evidence="1">Cajal body</location>
    </subcellularLocation>
</comment>
<dbReference type="HOGENOM" id="CLU_069491_2_0_1"/>
<dbReference type="Proteomes" id="UP000053664">
    <property type="component" value="Unassembled WGS sequence"/>
</dbReference>
<dbReference type="GeneID" id="19318440"/>
<evidence type="ECO:0000256" key="3">
    <source>
        <dbReference type="ARBA" id="ARBA00023242"/>
    </source>
</evidence>
<dbReference type="eggNOG" id="KOG3026">
    <property type="taxonomic scope" value="Eukaryota"/>
</dbReference>
<comment type="similarity">
    <text evidence="2">Belongs to the SMN family.</text>
</comment>
<protein>
    <recommendedName>
        <fullName evidence="5">Tudor domain-containing protein</fullName>
    </recommendedName>
</protein>
<reference evidence="6 7" key="1">
    <citation type="journal article" date="2013" name="Plant Cell">
        <title>The transition from a phytopathogenic smut ancestor to an anamorphic biocontrol agent deciphered by comparative whole-genome analysis.</title>
        <authorList>
            <person name="Lefebvre F."/>
            <person name="Joly D.L."/>
            <person name="Labbe C."/>
            <person name="Teichmann B."/>
            <person name="Linning R."/>
            <person name="Belzile F."/>
            <person name="Bakkeren G."/>
            <person name="Belanger R.R."/>
        </authorList>
    </citation>
    <scope>NUCLEOTIDE SEQUENCE [LARGE SCALE GENOMIC DNA]</scope>
    <source>
        <strain evidence="6 7">PF-1</strain>
    </source>
</reference>
<accession>A0A061H5Y6</accession>
<dbReference type="SUPFAM" id="SSF63748">
    <property type="entry name" value="Tudor/PWWP/MBT"/>
    <property type="match status" value="1"/>
</dbReference>
<dbReference type="Gene3D" id="2.30.30.140">
    <property type="match status" value="1"/>
</dbReference>
<dbReference type="SMART" id="SM00743">
    <property type="entry name" value="Agenet"/>
    <property type="match status" value="1"/>
</dbReference>
<evidence type="ECO:0000256" key="4">
    <source>
        <dbReference type="SAM" id="MobiDB-lite"/>
    </source>
</evidence>
<feature type="region of interest" description="Disordered" evidence="4">
    <location>
        <begin position="149"/>
        <end position="227"/>
    </location>
</feature>
<dbReference type="PROSITE" id="PS50304">
    <property type="entry name" value="TUDOR"/>
    <property type="match status" value="1"/>
</dbReference>
<evidence type="ECO:0000313" key="7">
    <source>
        <dbReference type="Proteomes" id="UP000053664"/>
    </source>
</evidence>
<dbReference type="EMBL" id="KE361636">
    <property type="protein sequence ID" value="EPQ28008.1"/>
    <property type="molecule type" value="Genomic_DNA"/>
</dbReference>
<gene>
    <name evidence="6" type="ORF">PFL1_04335</name>
</gene>
<dbReference type="CDD" id="cd21182">
    <property type="entry name" value="Tudor_SMN_SPF30-like"/>
    <property type="match status" value="1"/>
</dbReference>
<feature type="region of interest" description="Disordered" evidence="4">
    <location>
        <begin position="264"/>
        <end position="287"/>
    </location>
</feature>
<dbReference type="RefSeq" id="XP_007880052.1">
    <property type="nucleotide sequence ID" value="XM_007881861.1"/>
</dbReference>
<sequence>MDADGIQLYEHQLAQVESALAADPSNAELQNLRDELVNLINLTKSLQGGAGADGTDGSGSSANVASSSTAPVVPAPAAAAGPSTHRQSGGAPATTHHFAAGDDVSARYAEDGRWYPARIVSVGGSSDHPVYSVIFKGYNNTEIVTAADLRPSKPRTAGTSSPATAASATPTTASSSSASPAPASSSSGTNKRLTPAEEEERERKRKRNERKTEKLAAKQAAQVDKQAAWQKFAKKGVKKGVIPGQKSIFKTPDDPYAKVGVVGGGRGMTTYNSRSKHVYDGSEGGQS</sequence>
<dbReference type="GO" id="GO:0003723">
    <property type="term" value="F:RNA binding"/>
    <property type="evidence" value="ECO:0007669"/>
    <property type="project" value="InterPro"/>
</dbReference>
<evidence type="ECO:0000256" key="1">
    <source>
        <dbReference type="ARBA" id="ARBA00004408"/>
    </source>
</evidence>
<dbReference type="InterPro" id="IPR002999">
    <property type="entry name" value="Tudor"/>
</dbReference>
<name>A0A061H5Y6_9BASI</name>
<evidence type="ECO:0000256" key="2">
    <source>
        <dbReference type="ARBA" id="ARBA00005371"/>
    </source>
</evidence>
<organism evidence="6 7">
    <name type="scientific">Pseudozyma flocculosa PF-1</name>
    <dbReference type="NCBI Taxonomy" id="1277687"/>
    <lineage>
        <taxon>Eukaryota</taxon>
        <taxon>Fungi</taxon>
        <taxon>Dikarya</taxon>
        <taxon>Basidiomycota</taxon>
        <taxon>Ustilaginomycotina</taxon>
        <taxon>Ustilaginomycetes</taxon>
        <taxon>Ustilaginales</taxon>
        <taxon>Ustilaginaceae</taxon>
        <taxon>Pseudozyma</taxon>
    </lineage>
</organism>
<feature type="compositionally biased region" description="Low complexity" evidence="4">
    <location>
        <begin position="156"/>
        <end position="189"/>
    </location>
</feature>
<dbReference type="Pfam" id="PF06003">
    <property type="entry name" value="SMN_Tudor"/>
    <property type="match status" value="1"/>
</dbReference>
<dbReference type="InterPro" id="IPR010304">
    <property type="entry name" value="SMN_Tudor"/>
</dbReference>
<dbReference type="GO" id="GO:0006397">
    <property type="term" value="P:mRNA processing"/>
    <property type="evidence" value="ECO:0007669"/>
    <property type="project" value="InterPro"/>
</dbReference>
<dbReference type="SMART" id="SM00333">
    <property type="entry name" value="TUDOR"/>
    <property type="match status" value="1"/>
</dbReference>
<dbReference type="AlphaFoldDB" id="A0A061H5Y6"/>
<feature type="region of interest" description="Disordered" evidence="4">
    <location>
        <begin position="49"/>
        <end position="98"/>
    </location>
</feature>
<dbReference type="GO" id="GO:0015030">
    <property type="term" value="C:Cajal body"/>
    <property type="evidence" value="ECO:0007669"/>
    <property type="project" value="UniProtKB-SubCell"/>
</dbReference>